<name>A0A6N8UGU3_9FIRM</name>
<dbReference type="GO" id="GO:0003676">
    <property type="term" value="F:nucleic acid binding"/>
    <property type="evidence" value="ECO:0007669"/>
    <property type="project" value="InterPro"/>
</dbReference>
<dbReference type="AlphaFoldDB" id="A0A6N8UGU3"/>
<feature type="domain" description="Methyltransferase" evidence="1">
    <location>
        <begin position="75"/>
        <end position="210"/>
    </location>
</feature>
<dbReference type="Gene3D" id="3.40.50.150">
    <property type="entry name" value="Vaccinia Virus protein VP39"/>
    <property type="match status" value="1"/>
</dbReference>
<dbReference type="InterPro" id="IPR050210">
    <property type="entry name" value="tRNA_Adenine-N(6)_MTase"/>
</dbReference>
<dbReference type="InterPro" id="IPR029063">
    <property type="entry name" value="SAM-dependent_MTases_sf"/>
</dbReference>
<dbReference type="RefSeq" id="WP_160625833.1">
    <property type="nucleotide sequence ID" value="NZ_WUUQ01000007.1"/>
</dbReference>
<dbReference type="GO" id="GO:0032259">
    <property type="term" value="P:methylation"/>
    <property type="evidence" value="ECO:0007669"/>
    <property type="project" value="UniProtKB-KW"/>
</dbReference>
<organism evidence="2 3">
    <name type="scientific">Copranaerobaculum intestinale</name>
    <dbReference type="NCBI Taxonomy" id="2692629"/>
    <lineage>
        <taxon>Bacteria</taxon>
        <taxon>Bacillati</taxon>
        <taxon>Bacillota</taxon>
        <taxon>Erysipelotrichia</taxon>
        <taxon>Erysipelotrichales</taxon>
        <taxon>Erysipelotrichaceae</taxon>
        <taxon>Copranaerobaculum</taxon>
    </lineage>
</organism>
<dbReference type="PROSITE" id="PS00092">
    <property type="entry name" value="N6_MTASE"/>
    <property type="match status" value="1"/>
</dbReference>
<keyword evidence="3" id="KW-1185">Reference proteome</keyword>
<dbReference type="InterPro" id="IPR002052">
    <property type="entry name" value="DNA_methylase_N6_adenine_CS"/>
</dbReference>
<sequence length="256" mass="29597">MNIKKIEEIIQKELLFDPIKQPELRLNQYAEWKAACEALNLTYDYLPKPRIELYQHRTMFRFNTDTVLLAGFMRIHKHDTVLDIGTNNGVLVLAAAQYSDQKIIGVELQGEACLLAKKNIRLHKLEDQCSILHQNIQDVDITPVDVIISNPPYFPLSEQSIQTTPKQMARHEITLNLKTLIDQINRLLKDGGHCYLVHRADRLSEIIERFHAIHMEVKQVQPVYDEQKEDARCVLIEAVKQAKCGCRLLSPIIIKR</sequence>
<protein>
    <submittedName>
        <fullName evidence="2">Methyltransferase domain-containing protein</fullName>
    </submittedName>
</protein>
<evidence type="ECO:0000313" key="2">
    <source>
        <dbReference type="EMBL" id="MXQ74447.1"/>
    </source>
</evidence>
<dbReference type="SUPFAM" id="SSF53335">
    <property type="entry name" value="S-adenosyl-L-methionine-dependent methyltransferases"/>
    <property type="match status" value="1"/>
</dbReference>
<reference evidence="2 3" key="2">
    <citation type="submission" date="2020-01" db="EMBL/GenBank/DDBJ databases">
        <title>Clostridiaceae sp. nov. isolated from the gut of human by culturomics.</title>
        <authorList>
            <person name="Chang Y."/>
        </authorList>
    </citation>
    <scope>NUCLEOTIDE SEQUENCE [LARGE SCALE GENOMIC DNA]</scope>
    <source>
        <strain evidence="2 3">DONG20-135</strain>
    </source>
</reference>
<dbReference type="PANTHER" id="PTHR47739:SF1">
    <property type="entry name" value="TRNA1(VAL) (ADENINE(37)-N6)-METHYLTRANSFERASE"/>
    <property type="match status" value="1"/>
</dbReference>
<dbReference type="InterPro" id="IPR025714">
    <property type="entry name" value="Methyltranfer_dom"/>
</dbReference>
<comment type="caution">
    <text evidence="2">The sequence shown here is derived from an EMBL/GenBank/DDBJ whole genome shotgun (WGS) entry which is preliminary data.</text>
</comment>
<dbReference type="EMBL" id="WUUQ01000007">
    <property type="protein sequence ID" value="MXQ74447.1"/>
    <property type="molecule type" value="Genomic_DNA"/>
</dbReference>
<evidence type="ECO:0000259" key="1">
    <source>
        <dbReference type="Pfam" id="PF13847"/>
    </source>
</evidence>
<accession>A0A6N8UGU3</accession>
<dbReference type="PANTHER" id="PTHR47739">
    <property type="entry name" value="TRNA1(VAL) (ADENINE(37)-N6)-METHYLTRANSFERASE"/>
    <property type="match status" value="1"/>
</dbReference>
<gene>
    <name evidence="2" type="ORF">GSF08_10970</name>
</gene>
<dbReference type="GO" id="GO:0008168">
    <property type="term" value="F:methyltransferase activity"/>
    <property type="evidence" value="ECO:0007669"/>
    <property type="project" value="UniProtKB-KW"/>
</dbReference>
<dbReference type="CDD" id="cd02440">
    <property type="entry name" value="AdoMet_MTases"/>
    <property type="match status" value="1"/>
</dbReference>
<proteinExistence type="predicted"/>
<keyword evidence="2" id="KW-0808">Transferase</keyword>
<dbReference type="Pfam" id="PF13847">
    <property type="entry name" value="Methyltransf_31"/>
    <property type="match status" value="1"/>
</dbReference>
<reference evidence="2 3" key="1">
    <citation type="submission" date="2019-12" db="EMBL/GenBank/DDBJ databases">
        <authorList>
            <person name="Yang R."/>
        </authorList>
    </citation>
    <scope>NUCLEOTIDE SEQUENCE [LARGE SCALE GENOMIC DNA]</scope>
    <source>
        <strain evidence="2 3">DONG20-135</strain>
    </source>
</reference>
<evidence type="ECO:0000313" key="3">
    <source>
        <dbReference type="Proteomes" id="UP000434036"/>
    </source>
</evidence>
<dbReference type="Proteomes" id="UP000434036">
    <property type="component" value="Unassembled WGS sequence"/>
</dbReference>
<keyword evidence="2" id="KW-0489">Methyltransferase</keyword>